<accession>A0A1T4R6U2</accession>
<evidence type="ECO:0000256" key="3">
    <source>
        <dbReference type="ARBA" id="ARBA00022729"/>
    </source>
</evidence>
<dbReference type="GO" id="GO:0042956">
    <property type="term" value="P:maltodextrin transmembrane transport"/>
    <property type="evidence" value="ECO:0007669"/>
    <property type="project" value="TreeGrafter"/>
</dbReference>
<evidence type="ECO:0000256" key="2">
    <source>
        <dbReference type="ARBA" id="ARBA00022448"/>
    </source>
</evidence>
<dbReference type="STRING" id="1122192.SAMN02745673_02564"/>
<proteinExistence type="inferred from homology"/>
<sequence length="421" mass="45180">MTSGSSPMSRRRFLGLAAAPVAASFATAGCGDNTGRPDGDPGTLVHWYHQYGEEGVREAVERYAASYDRARVRVQWTPGDYATRLLAALQGGAPPDVFEYQTKVDLVRAGLLEPLDDLIADVRDDFSPAALAIHTVDGSVYGIPQAVDTQVLVYRKSLLDDAGTEPPRTWEALADAARTLTRDGRKGLFLGNDAGVSVAGPMMLWSVGLEQVTADRRPGFADPAAASAFERLRDLYEEGTLLLGAPTDWADPAAFVQELTAMQWTGLWALPRIEEAFPGDYGVLPWPRFTEAGADSVPVGAFGAMAAAEGGAADLAKDYIHWLWIERTDLQEDFNLGYGLHIPPRGSIASSARRLASGPAADAVDYVDELGRPSSPPEWTSAMDAAFKDALGNIVKGGAAPREELERAARTVQDELDALFD</sequence>
<keyword evidence="2" id="KW-0813">Transport</keyword>
<dbReference type="EMBL" id="FUWS01000006">
    <property type="protein sequence ID" value="SKA11603.1"/>
    <property type="molecule type" value="Genomic_DNA"/>
</dbReference>
<dbReference type="OrthoDB" id="9780991at2"/>
<dbReference type="Pfam" id="PF01547">
    <property type="entry name" value="SBP_bac_1"/>
    <property type="match status" value="1"/>
</dbReference>
<evidence type="ECO:0000313" key="5">
    <source>
        <dbReference type="EMBL" id="SKA11603.1"/>
    </source>
</evidence>
<evidence type="ECO:0000256" key="4">
    <source>
        <dbReference type="SAM" id="SignalP"/>
    </source>
</evidence>
<feature type="signal peptide" evidence="4">
    <location>
        <begin position="1"/>
        <end position="28"/>
    </location>
</feature>
<dbReference type="PANTHER" id="PTHR30061:SF50">
    <property type="entry name" value="MALTOSE_MALTODEXTRIN-BINDING PERIPLASMIC PROTEIN"/>
    <property type="match status" value="1"/>
</dbReference>
<organism evidence="5 6">
    <name type="scientific">Marinactinospora thermotolerans DSM 45154</name>
    <dbReference type="NCBI Taxonomy" id="1122192"/>
    <lineage>
        <taxon>Bacteria</taxon>
        <taxon>Bacillati</taxon>
        <taxon>Actinomycetota</taxon>
        <taxon>Actinomycetes</taxon>
        <taxon>Streptosporangiales</taxon>
        <taxon>Nocardiopsidaceae</taxon>
        <taxon>Marinactinospora</taxon>
    </lineage>
</organism>
<dbReference type="GO" id="GO:0055052">
    <property type="term" value="C:ATP-binding cassette (ABC) transporter complex, substrate-binding subunit-containing"/>
    <property type="evidence" value="ECO:0007669"/>
    <property type="project" value="TreeGrafter"/>
</dbReference>
<comment type="similarity">
    <text evidence="1">Belongs to the bacterial solute-binding protein 1 family.</text>
</comment>
<gene>
    <name evidence="5" type="ORF">SAMN02745673_02564</name>
</gene>
<reference evidence="5 6" key="1">
    <citation type="submission" date="2017-02" db="EMBL/GenBank/DDBJ databases">
        <authorList>
            <person name="Peterson S.W."/>
        </authorList>
    </citation>
    <scope>NUCLEOTIDE SEQUENCE [LARGE SCALE GENOMIC DNA]</scope>
    <source>
        <strain evidence="5 6">DSM 45154</strain>
    </source>
</reference>
<dbReference type="AlphaFoldDB" id="A0A1T4R6U2"/>
<dbReference type="Gene3D" id="3.40.190.10">
    <property type="entry name" value="Periplasmic binding protein-like II"/>
    <property type="match status" value="1"/>
</dbReference>
<dbReference type="GO" id="GO:0015768">
    <property type="term" value="P:maltose transport"/>
    <property type="evidence" value="ECO:0007669"/>
    <property type="project" value="TreeGrafter"/>
</dbReference>
<keyword evidence="3 4" id="KW-0732">Signal</keyword>
<dbReference type="SUPFAM" id="SSF53850">
    <property type="entry name" value="Periplasmic binding protein-like II"/>
    <property type="match status" value="1"/>
</dbReference>
<dbReference type="InterPro" id="IPR006311">
    <property type="entry name" value="TAT_signal"/>
</dbReference>
<keyword evidence="6" id="KW-1185">Reference proteome</keyword>
<dbReference type="Proteomes" id="UP000190637">
    <property type="component" value="Unassembled WGS sequence"/>
</dbReference>
<dbReference type="RefSeq" id="WP_078761871.1">
    <property type="nucleotide sequence ID" value="NZ_FUWS01000006.1"/>
</dbReference>
<evidence type="ECO:0000313" key="6">
    <source>
        <dbReference type="Proteomes" id="UP000190637"/>
    </source>
</evidence>
<dbReference type="PROSITE" id="PS51318">
    <property type="entry name" value="TAT"/>
    <property type="match status" value="1"/>
</dbReference>
<evidence type="ECO:0000256" key="1">
    <source>
        <dbReference type="ARBA" id="ARBA00008520"/>
    </source>
</evidence>
<protein>
    <submittedName>
        <fullName evidence="5">Carbohydrate ABC transporter substrate-binding protein, CUT1 family</fullName>
    </submittedName>
</protein>
<dbReference type="GO" id="GO:1901982">
    <property type="term" value="F:maltose binding"/>
    <property type="evidence" value="ECO:0007669"/>
    <property type="project" value="TreeGrafter"/>
</dbReference>
<name>A0A1T4R6U2_9ACTN</name>
<dbReference type="PANTHER" id="PTHR30061">
    <property type="entry name" value="MALTOSE-BINDING PERIPLASMIC PROTEIN"/>
    <property type="match status" value="1"/>
</dbReference>
<dbReference type="InterPro" id="IPR006059">
    <property type="entry name" value="SBP"/>
</dbReference>
<feature type="chain" id="PRO_5013295577" evidence="4">
    <location>
        <begin position="29"/>
        <end position="421"/>
    </location>
</feature>